<proteinExistence type="predicted"/>
<accession>A0ACB0Y3W1</accession>
<comment type="caution">
    <text evidence="1">The sequence shown here is derived from an EMBL/GenBank/DDBJ whole genome shotgun (WGS) entry which is preliminary data.</text>
</comment>
<dbReference type="EMBL" id="CAVMJV010000005">
    <property type="protein sequence ID" value="CAK5030423.1"/>
    <property type="molecule type" value="Genomic_DNA"/>
</dbReference>
<evidence type="ECO:0000313" key="1">
    <source>
        <dbReference type="EMBL" id="CAK5030423.1"/>
    </source>
</evidence>
<organism evidence="1 2">
    <name type="scientific">Meloidogyne enterolobii</name>
    <name type="common">Root-knot nematode worm</name>
    <name type="synonym">Meloidogyne mayaguensis</name>
    <dbReference type="NCBI Taxonomy" id="390850"/>
    <lineage>
        <taxon>Eukaryota</taxon>
        <taxon>Metazoa</taxon>
        <taxon>Ecdysozoa</taxon>
        <taxon>Nematoda</taxon>
        <taxon>Chromadorea</taxon>
        <taxon>Rhabditida</taxon>
        <taxon>Tylenchina</taxon>
        <taxon>Tylenchomorpha</taxon>
        <taxon>Tylenchoidea</taxon>
        <taxon>Meloidogynidae</taxon>
        <taxon>Meloidogyninae</taxon>
        <taxon>Meloidogyne</taxon>
    </lineage>
</organism>
<sequence length="65" mass="7840">MWEKEIENEQEMISKEEEKKAKVDDEFRQKKAKLDKSIVNRRKKIQTMQFRIQALDRAGVDPCML</sequence>
<protein>
    <submittedName>
        <fullName evidence="1">Uncharacterized protein</fullName>
    </submittedName>
</protein>
<name>A0ACB0Y3W1_MELEN</name>
<dbReference type="Proteomes" id="UP001497535">
    <property type="component" value="Unassembled WGS sequence"/>
</dbReference>
<gene>
    <name evidence="1" type="ORF">MENTE1834_LOCUS7209</name>
</gene>
<evidence type="ECO:0000313" key="2">
    <source>
        <dbReference type="Proteomes" id="UP001497535"/>
    </source>
</evidence>
<keyword evidence="2" id="KW-1185">Reference proteome</keyword>
<reference evidence="1" key="1">
    <citation type="submission" date="2023-11" db="EMBL/GenBank/DDBJ databases">
        <authorList>
            <person name="Poullet M."/>
        </authorList>
    </citation>
    <scope>NUCLEOTIDE SEQUENCE</scope>
    <source>
        <strain evidence="1">E1834</strain>
    </source>
</reference>